<dbReference type="PANTHER" id="PTHR42928:SF5">
    <property type="entry name" value="BLR1237 PROTEIN"/>
    <property type="match status" value="1"/>
</dbReference>
<dbReference type="PANTHER" id="PTHR42928">
    <property type="entry name" value="TRICARBOXYLATE-BINDING PROTEIN"/>
    <property type="match status" value="1"/>
</dbReference>
<dbReference type="AlphaFoldDB" id="A0A375H4U6"/>
<comment type="similarity">
    <text evidence="1">Belongs to the UPF0065 (bug) family.</text>
</comment>
<accession>A0A375H4U6</accession>
<evidence type="ECO:0000313" key="3">
    <source>
        <dbReference type="Proteomes" id="UP000255168"/>
    </source>
</evidence>
<reference evidence="2 3" key="1">
    <citation type="submission" date="2018-01" db="EMBL/GenBank/DDBJ databases">
        <authorList>
            <person name="Clerissi C."/>
        </authorList>
    </citation>
    <scope>NUCLEOTIDE SEQUENCE [LARGE SCALE GENOMIC DNA]</scope>
    <source>
        <strain evidence="2">Cupriavidus taiwanensis STM 6160</strain>
    </source>
</reference>
<dbReference type="Proteomes" id="UP000255168">
    <property type="component" value="Chromosome I"/>
</dbReference>
<proteinExistence type="inferred from homology"/>
<dbReference type="EMBL" id="LT984806">
    <property type="protein sequence ID" value="SPD46702.1"/>
    <property type="molecule type" value="Genomic_DNA"/>
</dbReference>
<dbReference type="InterPro" id="IPR042100">
    <property type="entry name" value="Bug_dom1"/>
</dbReference>
<organism evidence="2 3">
    <name type="scientific">Cupriavidus neocaledonicus</name>
    <dbReference type="NCBI Taxonomy" id="1040979"/>
    <lineage>
        <taxon>Bacteria</taxon>
        <taxon>Pseudomonadati</taxon>
        <taxon>Pseudomonadota</taxon>
        <taxon>Betaproteobacteria</taxon>
        <taxon>Burkholderiales</taxon>
        <taxon>Burkholderiaceae</taxon>
        <taxon>Cupriavidus</taxon>
    </lineage>
</organism>
<protein>
    <submittedName>
        <fullName evidence="2">Uncharacterized protein</fullName>
    </submittedName>
</protein>
<name>A0A375H4U6_9BURK</name>
<evidence type="ECO:0000313" key="2">
    <source>
        <dbReference type="EMBL" id="SPD46702.1"/>
    </source>
</evidence>
<dbReference type="Gene3D" id="3.40.190.150">
    <property type="entry name" value="Bordetella uptake gene, domain 1"/>
    <property type="match status" value="1"/>
</dbReference>
<evidence type="ECO:0000256" key="1">
    <source>
        <dbReference type="ARBA" id="ARBA00006987"/>
    </source>
</evidence>
<gene>
    <name evidence="2" type="ORF">CBM2607_11642</name>
</gene>
<sequence length="67" mass="7021">MILLVQRCKNAVVPYSAGGSVDVIARVLAQKLGERLHQSVVVDNTTGAGGGSACAGSCRRHRMATPW</sequence>
<dbReference type="InterPro" id="IPR005064">
    <property type="entry name" value="BUG"/>
</dbReference>